<dbReference type="EMBL" id="QZCW01000001">
    <property type="protein sequence ID" value="MCW5320612.1"/>
    <property type="molecule type" value="Genomic_DNA"/>
</dbReference>
<dbReference type="SMART" id="SM00332">
    <property type="entry name" value="PP2Cc"/>
    <property type="match status" value="1"/>
</dbReference>
<dbReference type="SUPFAM" id="SSF81606">
    <property type="entry name" value="PP2C-like"/>
    <property type="match status" value="1"/>
</dbReference>
<dbReference type="InterPro" id="IPR001932">
    <property type="entry name" value="PPM-type_phosphatase-like_dom"/>
</dbReference>
<name>A0ABT3KQL3_9BURK</name>
<dbReference type="GeneID" id="77321684"/>
<dbReference type="InterPro" id="IPR036457">
    <property type="entry name" value="PPM-type-like_dom_sf"/>
</dbReference>
<dbReference type="RefSeq" id="WP_010105469.1">
    <property type="nucleotide sequence ID" value="NZ_QZCW01000001.1"/>
</dbReference>
<evidence type="ECO:0000259" key="1">
    <source>
        <dbReference type="PROSITE" id="PS51746"/>
    </source>
</evidence>
<feature type="domain" description="PPM-type phosphatase" evidence="1">
    <location>
        <begin position="2"/>
        <end position="239"/>
    </location>
</feature>
<dbReference type="Gene3D" id="3.60.40.10">
    <property type="entry name" value="PPM-type phosphatase domain"/>
    <property type="match status" value="1"/>
</dbReference>
<accession>A0ABT3KQL3</accession>
<dbReference type="CDD" id="cd00143">
    <property type="entry name" value="PP2Cc"/>
    <property type="match status" value="1"/>
</dbReference>
<keyword evidence="3" id="KW-1185">Reference proteome</keyword>
<dbReference type="Proteomes" id="UP001208935">
    <property type="component" value="Unassembled WGS sequence"/>
</dbReference>
<protein>
    <submittedName>
        <fullName evidence="2">Serine/threonine-protein phosphatase</fullName>
    </submittedName>
</protein>
<organism evidence="2 3">
    <name type="scientific">Verminephrobacter aporrectodeae subsp. tuberculatae</name>
    <dbReference type="NCBI Taxonomy" id="1110392"/>
    <lineage>
        <taxon>Bacteria</taxon>
        <taxon>Pseudomonadati</taxon>
        <taxon>Pseudomonadota</taxon>
        <taxon>Betaproteobacteria</taxon>
        <taxon>Burkholderiales</taxon>
        <taxon>Comamonadaceae</taxon>
        <taxon>Verminephrobacter</taxon>
    </lineage>
</organism>
<sequence>MKFSVSQLSRRGGREKNEDRMGYCYTRESGLFLVADGMGGHPDGEVAAQIAVQTISALFQSQAKPLLDDVPEFLASALFATHQQILSHAMGRGMNDTPRTTLVAAVLQAGSATWIHCGDSRLYIVRDGALLTRTRDHSYMELRKTVPRYEFGNINRNVLFTCLGAPFTPIYDVAGPMQLQSGDRMLLCSDGLWGALGDEDITRQLARGMVSHAVPELVEMALQRAGSNSDNVSVVALEWDAPDAVEPMQLPTGGASEDMFISTIQADPSDACLDDPDDPDDAVVERSIAEINEAIRRSGARKE</sequence>
<reference evidence="3" key="1">
    <citation type="submission" date="2023-07" db="EMBL/GenBank/DDBJ databases">
        <title>Verminephrobacter genomes.</title>
        <authorList>
            <person name="Lund M.B."/>
        </authorList>
    </citation>
    <scope>NUCLEOTIDE SEQUENCE [LARGE SCALE GENOMIC DNA]</scope>
    <source>
        <strain evidence="3">AtM5-05</strain>
    </source>
</reference>
<comment type="caution">
    <text evidence="2">The sequence shown here is derived from an EMBL/GenBank/DDBJ whole genome shotgun (WGS) entry which is preliminary data.</text>
</comment>
<gene>
    <name evidence="2" type="ORF">D5039_05285</name>
</gene>
<evidence type="ECO:0000313" key="3">
    <source>
        <dbReference type="Proteomes" id="UP001208935"/>
    </source>
</evidence>
<dbReference type="SMART" id="SM00331">
    <property type="entry name" value="PP2C_SIG"/>
    <property type="match status" value="1"/>
</dbReference>
<proteinExistence type="predicted"/>
<dbReference type="PROSITE" id="PS51746">
    <property type="entry name" value="PPM_2"/>
    <property type="match status" value="1"/>
</dbReference>
<evidence type="ECO:0000313" key="2">
    <source>
        <dbReference type="EMBL" id="MCW5320612.1"/>
    </source>
</evidence>
<dbReference type="Pfam" id="PF13672">
    <property type="entry name" value="PP2C_2"/>
    <property type="match status" value="1"/>
</dbReference>